<evidence type="ECO:0000313" key="1">
    <source>
        <dbReference type="EMBL" id="BAU49358.1"/>
    </source>
</evidence>
<sequence length="328" mass="34419">MTDSFWRKAAFALVLAGVLQGCGGGGDSQSAAPASPRPLAVVPAPREITPSATDPRIVEDDAHLASLATDVPRAGKLFVFLPGTGGAPRHYTYVIRTAAAQGYHALGLAYVNDRSVGLQICAGTADPDCPEQVRLEILDGTDRSPLVDVDRANSIENRLIMLLRYLAANHPDEGWSGFLDDAGGLRWDLMAFAGHSQGAGHAAMAGKLHLVHRVALFSGTEPAAWTLQPLATPADHFYGLVHDLEELYADIGASWQNLGLPGALTNVDGGAPPYGGSHRLQTRVAPAGTSLSEGLGYHNAVAVDYATPLGADGETPVLQPAWIRMIGP</sequence>
<dbReference type="InterPro" id="IPR058180">
    <property type="entry name" value="BPSS1187-like"/>
</dbReference>
<reference evidence="1 2" key="1">
    <citation type="submission" date="2015-08" db="EMBL/GenBank/DDBJ databases">
        <title>Complete genome sequence of Sulfurifustis variabilis.</title>
        <authorList>
            <person name="Miura A."/>
            <person name="Kojima H."/>
            <person name="Fukui M."/>
        </authorList>
    </citation>
    <scope>NUCLEOTIDE SEQUENCE [LARGE SCALE GENOMIC DNA]</scope>
    <source>
        <strain evidence="2">skN76</strain>
    </source>
</reference>
<dbReference type="NCBIfam" id="NF047580">
    <property type="entry name" value="BPSS1187_fam"/>
    <property type="match status" value="1"/>
</dbReference>
<accession>A0A1B4V770</accession>
<dbReference type="OrthoDB" id="651780at2"/>
<evidence type="ECO:0000313" key="2">
    <source>
        <dbReference type="Proteomes" id="UP000218899"/>
    </source>
</evidence>
<dbReference type="RefSeq" id="WP_096461770.1">
    <property type="nucleotide sequence ID" value="NZ_AP014936.1"/>
</dbReference>
<dbReference type="Gene3D" id="3.40.50.1820">
    <property type="entry name" value="alpha/beta hydrolase"/>
    <property type="match status" value="1"/>
</dbReference>
<keyword evidence="2" id="KW-1185">Reference proteome</keyword>
<dbReference type="PROSITE" id="PS51257">
    <property type="entry name" value="PROKAR_LIPOPROTEIN"/>
    <property type="match status" value="1"/>
</dbReference>
<dbReference type="Proteomes" id="UP000218899">
    <property type="component" value="Chromosome"/>
</dbReference>
<dbReference type="EMBL" id="AP014936">
    <property type="protein sequence ID" value="BAU49358.1"/>
    <property type="molecule type" value="Genomic_DNA"/>
</dbReference>
<protein>
    <recommendedName>
        <fullName evidence="3">Alpha/beta hydrolase</fullName>
    </recommendedName>
</protein>
<dbReference type="KEGG" id="sva:SVA_2810"/>
<evidence type="ECO:0008006" key="3">
    <source>
        <dbReference type="Google" id="ProtNLM"/>
    </source>
</evidence>
<gene>
    <name evidence="1" type="ORF">SVA_2810</name>
</gene>
<proteinExistence type="predicted"/>
<name>A0A1B4V770_9GAMM</name>
<dbReference type="AlphaFoldDB" id="A0A1B4V770"/>
<organism evidence="1 2">
    <name type="scientific">Sulfurifustis variabilis</name>
    <dbReference type="NCBI Taxonomy" id="1675686"/>
    <lineage>
        <taxon>Bacteria</taxon>
        <taxon>Pseudomonadati</taxon>
        <taxon>Pseudomonadota</taxon>
        <taxon>Gammaproteobacteria</taxon>
        <taxon>Acidiferrobacterales</taxon>
        <taxon>Acidiferrobacteraceae</taxon>
        <taxon>Sulfurifustis</taxon>
    </lineage>
</organism>
<dbReference type="InterPro" id="IPR029058">
    <property type="entry name" value="AB_hydrolase_fold"/>
</dbReference>
<dbReference type="SUPFAM" id="SSF53474">
    <property type="entry name" value="alpha/beta-Hydrolases"/>
    <property type="match status" value="1"/>
</dbReference>